<dbReference type="GeneID" id="130494229"/>
<sequence length="111" mass="12520">MEMFLNDLIHAWGLDVQLGYCAQGDRKKNVGVVDAEYIVHYGLPTLGGVVNASSSARNETNHKSGVSQDSLESDGVDNRGKVRMKSSVEMKRFKERWKKAVKDDRCWVDPY</sequence>
<evidence type="ECO:0000256" key="1">
    <source>
        <dbReference type="SAM" id="MobiDB-lite"/>
    </source>
</evidence>
<dbReference type="PANTHER" id="PTHR31210:SF11">
    <property type="entry name" value="KETOGLUTARATE REDUCTASE TRANS-SPLICING-LIKE PROTEIN, PUTATIVE (DUF707)-RELATED"/>
    <property type="match status" value="1"/>
</dbReference>
<dbReference type="RefSeq" id="XP_056862290.1">
    <property type="nucleotide sequence ID" value="XM_057006310.1"/>
</dbReference>
<evidence type="ECO:0000313" key="4">
    <source>
        <dbReference type="RefSeq" id="XP_056862290.1"/>
    </source>
</evidence>
<feature type="compositionally biased region" description="Polar residues" evidence="1">
    <location>
        <begin position="54"/>
        <end position="70"/>
    </location>
</feature>
<dbReference type="Proteomes" id="UP000504610">
    <property type="component" value="Chromosome 8"/>
</dbReference>
<protein>
    <submittedName>
        <fullName evidence="4">Uncharacterized protein LOC108821301 isoform X2</fullName>
    </submittedName>
    <submittedName>
        <fullName evidence="3">Uncharacterized protein LOC130494229 isoform X2</fullName>
    </submittedName>
</protein>
<dbReference type="PANTHER" id="PTHR31210">
    <property type="entry name" value="OS06G0731900 PROTEIN"/>
    <property type="match status" value="1"/>
</dbReference>
<keyword evidence="2" id="KW-1185">Reference proteome</keyword>
<dbReference type="Pfam" id="PF05212">
    <property type="entry name" value="DUF707"/>
    <property type="match status" value="1"/>
</dbReference>
<dbReference type="RefSeq" id="XP_056848120.1">
    <property type="nucleotide sequence ID" value="XM_056992140.1"/>
</dbReference>
<evidence type="ECO:0000313" key="3">
    <source>
        <dbReference type="RefSeq" id="XP_056848120.1"/>
    </source>
</evidence>
<gene>
    <name evidence="3" type="primary">LOC130494229</name>
    <name evidence="4" type="synonym">LOC108821301</name>
</gene>
<dbReference type="Proteomes" id="UP000504610">
    <property type="component" value="Chromosome 1"/>
</dbReference>
<organism evidence="2 3">
    <name type="scientific">Raphanus sativus</name>
    <name type="common">Radish</name>
    <name type="synonym">Raphanus raphanistrum var. sativus</name>
    <dbReference type="NCBI Taxonomy" id="3726"/>
    <lineage>
        <taxon>Eukaryota</taxon>
        <taxon>Viridiplantae</taxon>
        <taxon>Streptophyta</taxon>
        <taxon>Embryophyta</taxon>
        <taxon>Tracheophyta</taxon>
        <taxon>Spermatophyta</taxon>
        <taxon>Magnoliopsida</taxon>
        <taxon>eudicotyledons</taxon>
        <taxon>Gunneridae</taxon>
        <taxon>Pentapetalae</taxon>
        <taxon>rosids</taxon>
        <taxon>malvids</taxon>
        <taxon>Brassicales</taxon>
        <taxon>Brassicaceae</taxon>
        <taxon>Brassiceae</taxon>
        <taxon>Raphanus</taxon>
    </lineage>
</organism>
<reference evidence="2" key="1">
    <citation type="journal article" date="2019" name="Database">
        <title>The radish genome database (RadishGD): an integrated information resource for radish genomics.</title>
        <authorList>
            <person name="Yu H.J."/>
            <person name="Baek S."/>
            <person name="Lee Y.J."/>
            <person name="Cho A."/>
            <person name="Mun J.H."/>
        </authorList>
    </citation>
    <scope>NUCLEOTIDE SEQUENCE [LARGE SCALE GENOMIC DNA]</scope>
    <source>
        <strain evidence="2">cv. WK10039</strain>
    </source>
</reference>
<evidence type="ECO:0000313" key="2">
    <source>
        <dbReference type="Proteomes" id="UP000504610"/>
    </source>
</evidence>
<proteinExistence type="predicted"/>
<dbReference type="AlphaFoldDB" id="A0A9W3C9C2"/>
<feature type="region of interest" description="Disordered" evidence="1">
    <location>
        <begin position="54"/>
        <end position="81"/>
    </location>
</feature>
<dbReference type="InterPro" id="IPR007877">
    <property type="entry name" value="DUF707"/>
</dbReference>
<accession>A0A9W3C9C2</accession>
<reference evidence="3 4" key="2">
    <citation type="submission" date="2025-04" db="UniProtKB">
        <authorList>
            <consortium name="RefSeq"/>
        </authorList>
    </citation>
    <scope>IDENTIFICATION</scope>
    <source>
        <tissue evidence="3 4">Leaf</tissue>
    </source>
</reference>
<name>A0A9W3C9C2_RAPSA</name>